<dbReference type="GO" id="GO:0005975">
    <property type="term" value="P:carbohydrate metabolic process"/>
    <property type="evidence" value="ECO:0007669"/>
    <property type="project" value="InterPro"/>
</dbReference>
<dbReference type="RefSeq" id="WP_246378641.1">
    <property type="nucleotide sequence ID" value="NZ_BAABAM010000002.1"/>
</dbReference>
<proteinExistence type="predicted"/>
<organism evidence="1 2">
    <name type="scientific">Nonomuraea soli</name>
    <dbReference type="NCBI Taxonomy" id="1032476"/>
    <lineage>
        <taxon>Bacteria</taxon>
        <taxon>Bacillati</taxon>
        <taxon>Actinomycetota</taxon>
        <taxon>Actinomycetes</taxon>
        <taxon>Streptosporangiales</taxon>
        <taxon>Streptosporangiaceae</taxon>
        <taxon>Nonomuraea</taxon>
    </lineage>
</organism>
<accession>A0A7W0CJ45</accession>
<evidence type="ECO:0000313" key="2">
    <source>
        <dbReference type="Proteomes" id="UP000530928"/>
    </source>
</evidence>
<gene>
    <name evidence="1" type="ORF">HNR30_003487</name>
</gene>
<protein>
    <recommendedName>
        <fullName evidence="3">DUF4432 family protein</fullName>
    </recommendedName>
</protein>
<dbReference type="Pfam" id="PF14486">
    <property type="entry name" value="DUF4432"/>
    <property type="match status" value="1"/>
</dbReference>
<dbReference type="GO" id="GO:0030246">
    <property type="term" value="F:carbohydrate binding"/>
    <property type="evidence" value="ECO:0007669"/>
    <property type="project" value="InterPro"/>
</dbReference>
<name>A0A7W0CJ45_9ACTN</name>
<dbReference type="Gene3D" id="2.70.98.10">
    <property type="match status" value="1"/>
</dbReference>
<dbReference type="EMBL" id="JACDUR010000003">
    <property type="protein sequence ID" value="MBA2892146.1"/>
    <property type="molecule type" value="Genomic_DNA"/>
</dbReference>
<comment type="caution">
    <text evidence="1">The sequence shown here is derived from an EMBL/GenBank/DDBJ whole genome shotgun (WGS) entry which is preliminary data.</text>
</comment>
<dbReference type="InterPro" id="IPR014718">
    <property type="entry name" value="GH-type_carb-bd"/>
</dbReference>
<dbReference type="InterPro" id="IPR011013">
    <property type="entry name" value="Gal_mutarotase_sf_dom"/>
</dbReference>
<dbReference type="AlphaFoldDB" id="A0A7W0CJ45"/>
<evidence type="ECO:0008006" key="3">
    <source>
        <dbReference type="Google" id="ProtNLM"/>
    </source>
</evidence>
<evidence type="ECO:0000313" key="1">
    <source>
        <dbReference type="EMBL" id="MBA2892146.1"/>
    </source>
</evidence>
<dbReference type="GO" id="GO:0003824">
    <property type="term" value="F:catalytic activity"/>
    <property type="evidence" value="ECO:0007669"/>
    <property type="project" value="InterPro"/>
</dbReference>
<reference evidence="1 2" key="1">
    <citation type="submission" date="2020-07" db="EMBL/GenBank/DDBJ databases">
        <title>Genomic Encyclopedia of Type Strains, Phase IV (KMG-IV): sequencing the most valuable type-strain genomes for metagenomic binning, comparative biology and taxonomic classification.</title>
        <authorList>
            <person name="Goeker M."/>
        </authorList>
    </citation>
    <scope>NUCLEOTIDE SEQUENCE [LARGE SCALE GENOMIC DNA]</scope>
    <source>
        <strain evidence="1 2">DSM 45533</strain>
    </source>
</reference>
<dbReference type="SUPFAM" id="SSF74650">
    <property type="entry name" value="Galactose mutarotase-like"/>
    <property type="match status" value="1"/>
</dbReference>
<dbReference type="Proteomes" id="UP000530928">
    <property type="component" value="Unassembled WGS sequence"/>
</dbReference>
<sequence>MRNWAARIREVFLEGMRAFVLENERLRVTVLSDKGGDVIEFLHKPTDTDLVWLSPQGVHNPRGSDDFIEHYEGGWQEVFPNGGAPSVYRGARLAQHGEVAMLPWRASVVADSPEEVALRLTVRTRRLPFEVEKVFRLRSGESRLGMNSTVRNLSGQALEAMWGQHIVFGAPFLRPGCTIVLPEGVEVIPHTAPLNASGRRVESGGTWPVVGGVDLSVVPEAGTASDIVYLTGFDEGRYEVRGTVAMRVEWDARVLPYLWMWQEFGASLGHPWWGRAFVLGLEPFSSMPTNGLAEAVANGTAMILGPLESKTMWLRAEVLG</sequence>
<keyword evidence="2" id="KW-1185">Reference proteome</keyword>
<dbReference type="InterPro" id="IPR027839">
    <property type="entry name" value="DUF4432"/>
</dbReference>